<dbReference type="InterPro" id="IPR001789">
    <property type="entry name" value="Sig_transdc_resp-reg_receiver"/>
</dbReference>
<dbReference type="SMART" id="SM00448">
    <property type="entry name" value="REC"/>
    <property type="match status" value="1"/>
</dbReference>
<dbReference type="PROSITE" id="PS50110">
    <property type="entry name" value="RESPONSE_REGULATORY"/>
    <property type="match status" value="1"/>
</dbReference>
<dbReference type="RefSeq" id="WP_092365160.1">
    <property type="nucleotide sequence ID" value="NZ_CABJCG010000028.1"/>
</dbReference>
<accession>A0A1I0HB42</accession>
<evidence type="ECO:0000256" key="1">
    <source>
        <dbReference type="ARBA" id="ARBA00018672"/>
    </source>
</evidence>
<name>A0A1I0HB42_9FIRM</name>
<dbReference type="AlphaFoldDB" id="A0A1I0HB42"/>
<feature type="modified residue" description="4-aspartylphosphate" evidence="3">
    <location>
        <position position="53"/>
    </location>
</feature>
<reference evidence="6" key="1">
    <citation type="submission" date="2016-10" db="EMBL/GenBank/DDBJ databases">
        <authorList>
            <person name="Varghese N."/>
            <person name="Submissions S."/>
        </authorList>
    </citation>
    <scope>NUCLEOTIDE SEQUENCE [LARGE SCALE GENOMIC DNA]</scope>
    <source>
        <strain evidence="6">NLAE-zl-G277</strain>
    </source>
</reference>
<dbReference type="GeneID" id="93276835"/>
<sequence length="122" mass="13824">MRNILILSSNAQICTQATDLLKQAGYSHIYTAADSRQAFPMIYRLNPKLIIVDLELPTDEIMNLQKTLSGPLMQITLFIAPHQHIDEAVLRLGQHGYTHFVIHPIDRRLFLSAVREIVAAHP</sequence>
<organism evidence="5 6">
    <name type="scientific">Enterocloster lavalensis</name>
    <dbReference type="NCBI Taxonomy" id="460384"/>
    <lineage>
        <taxon>Bacteria</taxon>
        <taxon>Bacillati</taxon>
        <taxon>Bacillota</taxon>
        <taxon>Clostridia</taxon>
        <taxon>Lachnospirales</taxon>
        <taxon>Lachnospiraceae</taxon>
        <taxon>Enterocloster</taxon>
    </lineage>
</organism>
<dbReference type="Gene3D" id="3.40.50.2300">
    <property type="match status" value="1"/>
</dbReference>
<dbReference type="EMBL" id="FOIM01000015">
    <property type="protein sequence ID" value="SET80891.1"/>
    <property type="molecule type" value="Genomic_DNA"/>
</dbReference>
<comment type="function">
    <text evidence="2">May play the central regulatory role in sporulation. It may be an element of the effector pathway responsible for the activation of sporulation genes in response to nutritional stress. Spo0A may act in concert with spo0H (a sigma factor) to control the expression of some genes that are critical to the sporulation process.</text>
</comment>
<dbReference type="STRING" id="460384.SAMN05216313_11551"/>
<protein>
    <recommendedName>
        <fullName evidence="1">Stage 0 sporulation protein A homolog</fullName>
    </recommendedName>
</protein>
<feature type="domain" description="Response regulatory" evidence="4">
    <location>
        <begin position="3"/>
        <end position="118"/>
    </location>
</feature>
<keyword evidence="3" id="KW-0597">Phosphoprotein</keyword>
<evidence type="ECO:0000313" key="5">
    <source>
        <dbReference type="EMBL" id="SET80891.1"/>
    </source>
</evidence>
<evidence type="ECO:0000256" key="3">
    <source>
        <dbReference type="PROSITE-ProRule" id="PRU00169"/>
    </source>
</evidence>
<dbReference type="Proteomes" id="UP000198508">
    <property type="component" value="Unassembled WGS sequence"/>
</dbReference>
<gene>
    <name evidence="5" type="ORF">SAMN05216313_11551</name>
</gene>
<dbReference type="InterPro" id="IPR011006">
    <property type="entry name" value="CheY-like_superfamily"/>
</dbReference>
<dbReference type="GO" id="GO:0000160">
    <property type="term" value="P:phosphorelay signal transduction system"/>
    <property type="evidence" value="ECO:0007669"/>
    <property type="project" value="InterPro"/>
</dbReference>
<dbReference type="SUPFAM" id="SSF52172">
    <property type="entry name" value="CheY-like"/>
    <property type="match status" value="1"/>
</dbReference>
<keyword evidence="6" id="KW-1185">Reference proteome</keyword>
<evidence type="ECO:0000259" key="4">
    <source>
        <dbReference type="PROSITE" id="PS50110"/>
    </source>
</evidence>
<proteinExistence type="predicted"/>
<evidence type="ECO:0000256" key="2">
    <source>
        <dbReference type="ARBA" id="ARBA00024867"/>
    </source>
</evidence>
<evidence type="ECO:0000313" key="6">
    <source>
        <dbReference type="Proteomes" id="UP000198508"/>
    </source>
</evidence>